<feature type="signal peptide" evidence="1">
    <location>
        <begin position="1"/>
        <end position="22"/>
    </location>
</feature>
<dbReference type="AlphaFoldDB" id="A0A2U0HZH7"/>
<keyword evidence="1" id="KW-0732">Signal</keyword>
<comment type="caution">
    <text evidence="2">The sequence shown here is derived from an EMBL/GenBank/DDBJ whole genome shotgun (WGS) entry which is preliminary data.</text>
</comment>
<name>A0A2U0HZH7_9FLAO</name>
<evidence type="ECO:0000313" key="3">
    <source>
        <dbReference type="Proteomes" id="UP000245962"/>
    </source>
</evidence>
<protein>
    <submittedName>
        <fullName evidence="2">Alpha-ketoglutarate decarboxylase</fullName>
    </submittedName>
</protein>
<gene>
    <name evidence="2" type="ORF">DDV96_10745</name>
</gene>
<reference evidence="2 3" key="1">
    <citation type="submission" date="2018-04" db="EMBL/GenBank/DDBJ databases">
        <title>Marixanthomonas spongiae HN-E44 sp. nov., isolated from a marine sponge.</title>
        <authorList>
            <person name="Luo L."/>
            <person name="Zhuang L."/>
        </authorList>
    </citation>
    <scope>NUCLEOTIDE SEQUENCE [LARGE SCALE GENOMIC DNA]</scope>
    <source>
        <strain evidence="2 3">HN-E44</strain>
    </source>
</reference>
<organism evidence="2 3">
    <name type="scientific">Marixanthomonas spongiae</name>
    <dbReference type="NCBI Taxonomy" id="2174845"/>
    <lineage>
        <taxon>Bacteria</taxon>
        <taxon>Pseudomonadati</taxon>
        <taxon>Bacteroidota</taxon>
        <taxon>Flavobacteriia</taxon>
        <taxon>Flavobacteriales</taxon>
        <taxon>Flavobacteriaceae</taxon>
        <taxon>Marixanthomonas</taxon>
    </lineage>
</organism>
<sequence length="175" mass="19565">MKPLRFILLGMMLLFCFTGMFAQIGVPAQHKNDFWDNVRFGGGLGIGFGNGYFSGSISPSAIYDVNPYFSVGPALQFSYQSGENFNTTLYGASLLTLFNPIRELQLSAELEQLRVNQTLELDGGNLEANFWNTALFAGAGYRTQNVTIGVRYNVLYKDGEDIYTSPWSPFVRVYF</sequence>
<dbReference type="RefSeq" id="WP_116694764.1">
    <property type="nucleotide sequence ID" value="NZ_QEHR01000006.1"/>
</dbReference>
<proteinExistence type="predicted"/>
<dbReference type="EMBL" id="QEHR01000006">
    <property type="protein sequence ID" value="PVW14275.1"/>
    <property type="molecule type" value="Genomic_DNA"/>
</dbReference>
<keyword evidence="3" id="KW-1185">Reference proteome</keyword>
<dbReference type="OrthoDB" id="1160493at2"/>
<evidence type="ECO:0000313" key="2">
    <source>
        <dbReference type="EMBL" id="PVW14275.1"/>
    </source>
</evidence>
<dbReference type="Proteomes" id="UP000245962">
    <property type="component" value="Unassembled WGS sequence"/>
</dbReference>
<evidence type="ECO:0000256" key="1">
    <source>
        <dbReference type="SAM" id="SignalP"/>
    </source>
</evidence>
<accession>A0A2U0HZH7</accession>
<feature type="chain" id="PRO_5015476363" evidence="1">
    <location>
        <begin position="23"/>
        <end position="175"/>
    </location>
</feature>